<feature type="signal peptide" evidence="5">
    <location>
        <begin position="1"/>
        <end position="19"/>
    </location>
</feature>
<dbReference type="PANTHER" id="PTHR43301">
    <property type="entry name" value="ARABINAN ENDO-1,5-ALPHA-L-ARABINOSIDASE"/>
    <property type="match status" value="1"/>
</dbReference>
<keyword evidence="8" id="KW-1185">Reference proteome</keyword>
<dbReference type="Pfam" id="PF04616">
    <property type="entry name" value="Glyco_hydro_43"/>
    <property type="match status" value="1"/>
</dbReference>
<evidence type="ECO:0000313" key="7">
    <source>
        <dbReference type="EMBL" id="MEY8244313.1"/>
    </source>
</evidence>
<dbReference type="GO" id="GO:0016787">
    <property type="term" value="F:hydrolase activity"/>
    <property type="evidence" value="ECO:0007669"/>
    <property type="project" value="UniProtKB-KW"/>
</dbReference>
<keyword evidence="5" id="KW-0732">Signal</keyword>
<dbReference type="SUPFAM" id="SSF53474">
    <property type="entry name" value="alpha/beta-Hydrolases"/>
    <property type="match status" value="2"/>
</dbReference>
<dbReference type="InterPro" id="IPR022742">
    <property type="entry name" value="Hydrolase_4"/>
</dbReference>
<feature type="chain" id="PRO_5047183603" evidence="5">
    <location>
        <begin position="20"/>
        <end position="861"/>
    </location>
</feature>
<dbReference type="InterPro" id="IPR029058">
    <property type="entry name" value="AB_hydrolase_fold"/>
</dbReference>
<organism evidence="7 8">
    <name type="scientific">Heminiphilus faecis</name>
    <dbReference type="NCBI Taxonomy" id="2601703"/>
    <lineage>
        <taxon>Bacteria</taxon>
        <taxon>Pseudomonadati</taxon>
        <taxon>Bacteroidota</taxon>
        <taxon>Bacteroidia</taxon>
        <taxon>Bacteroidales</taxon>
        <taxon>Muribaculaceae</taxon>
        <taxon>Heminiphilus</taxon>
    </lineage>
</organism>
<dbReference type="InterPro" id="IPR023296">
    <property type="entry name" value="Glyco_hydro_beta-prop_sf"/>
</dbReference>
<dbReference type="SUPFAM" id="SSF75005">
    <property type="entry name" value="Arabinanase/levansucrase/invertase"/>
    <property type="match status" value="1"/>
</dbReference>
<evidence type="ECO:0000256" key="3">
    <source>
        <dbReference type="ARBA" id="ARBA00022801"/>
    </source>
</evidence>
<gene>
    <name evidence="7" type="ORF">AAK873_01620</name>
</gene>
<dbReference type="PANTHER" id="PTHR43301:SF3">
    <property type="entry name" value="ARABINAN ENDO-1,5-ALPHA-L-ARABINOSIDASE A-RELATED"/>
    <property type="match status" value="1"/>
</dbReference>
<keyword evidence="4" id="KW-0326">Glycosidase</keyword>
<dbReference type="Pfam" id="PF12146">
    <property type="entry name" value="Hydrolase_4"/>
    <property type="match status" value="1"/>
</dbReference>
<evidence type="ECO:0000313" key="8">
    <source>
        <dbReference type="Proteomes" id="UP001565200"/>
    </source>
</evidence>
<reference evidence="7 8" key="1">
    <citation type="submission" date="2024-03" db="EMBL/GenBank/DDBJ databases">
        <title>Mouse gut bacterial collection (mGBC) of GemPharmatech.</title>
        <authorList>
            <person name="He Y."/>
            <person name="Dong L."/>
            <person name="Wu D."/>
            <person name="Gao X."/>
            <person name="Lin Z."/>
        </authorList>
    </citation>
    <scope>NUCLEOTIDE SEQUENCE [LARGE SCALE GENOMIC DNA]</scope>
    <source>
        <strain evidence="7 8">54-13</strain>
    </source>
</reference>
<dbReference type="InterPro" id="IPR006710">
    <property type="entry name" value="Glyco_hydro_43"/>
</dbReference>
<comment type="pathway">
    <text evidence="1">Glycan metabolism; L-arabinan degradation.</text>
</comment>
<evidence type="ECO:0000256" key="1">
    <source>
        <dbReference type="ARBA" id="ARBA00004834"/>
    </source>
</evidence>
<evidence type="ECO:0000256" key="4">
    <source>
        <dbReference type="ARBA" id="ARBA00023295"/>
    </source>
</evidence>
<accession>A0ABV4CSF2</accession>
<protein>
    <submittedName>
        <fullName evidence="7">Alpha/beta fold hydrolase</fullName>
    </submittedName>
</protein>
<keyword evidence="3 7" id="KW-0378">Hydrolase</keyword>
<evidence type="ECO:0000256" key="2">
    <source>
        <dbReference type="ARBA" id="ARBA00009865"/>
    </source>
</evidence>
<dbReference type="Gene3D" id="2.115.10.20">
    <property type="entry name" value="Glycosyl hydrolase domain, family 43"/>
    <property type="match status" value="1"/>
</dbReference>
<feature type="domain" description="Serine aminopeptidase S33" evidence="6">
    <location>
        <begin position="321"/>
        <end position="443"/>
    </location>
</feature>
<comment type="similarity">
    <text evidence="2">Belongs to the glycosyl hydrolase 43 family.</text>
</comment>
<dbReference type="Gene3D" id="3.40.50.1820">
    <property type="entry name" value="alpha/beta hydrolase"/>
    <property type="match status" value="2"/>
</dbReference>
<dbReference type="RefSeq" id="WP_235897984.1">
    <property type="nucleotide sequence ID" value="NZ_JBCLPP010000003.1"/>
</dbReference>
<name>A0ABV4CSF2_9BACT</name>
<evidence type="ECO:0000256" key="5">
    <source>
        <dbReference type="SAM" id="SignalP"/>
    </source>
</evidence>
<evidence type="ECO:0000259" key="6">
    <source>
        <dbReference type="Pfam" id="PF12146"/>
    </source>
</evidence>
<sequence length="861" mass="95656">MNRLFVTFMLTLLTVTVSAAPSRKVIDDGGSGPYKAEAVSEASLPGFVVYRPCDMSAAVTHEGPLPLFVFANGACNDTSLPYERMLNDLASYGYFVIALGEMQDSINDRELRKSPTEDMKLAMDWAEAQNGDKKSPYYGYIDMEFVALGGHSCGGAQTLANCADNRVKSCIMFNAGMGDMEMAGASPESLKNLHGPILYLVGGDSDMAYRNALSDYDRIDNVPVAFANHLRAGHGGTFHEPYGGSFSRMLRAWLSWQFKDQRANIDVFLRNRLNDFPDYTMKAKNFPDSNDPFTVREINCKSRDGKNIWGKAYIPNTAEAKKPLVIMAHGYNSSHYEPQDYAATLAMRGVASYVFDFCGGGNNSRSDGKTTEMTVFAEQENVEDIARQAKTWDFVDTTRMALLGCSQGGLVAGLTTAANPDLFKALVLVYPALTIPDTAPMMLKRFDADGGRPQDVMGMKLGRVYYEKINGLDMLDTIGAFKGKVFIVYGDKDMIAVGGTMDKAKSRYTDCETMTVKDGTHGFPSYEHHEQACGGIADFLTRVLAKPRERGRYVFDSKYPDVHDPVMAYEDGKYYMFTTGYGVGMMSSPDMIEWKQEKAPLDPIPEWPKNPVPAYGGHTWAPDIIKVGDKWYLYYSCSTFYKNISAIGVAVNNTLNPDSPDYKWEDLGMVIMSQPGVNDWNAIDPNIIIDKKGRPWFTFGSFWDGIQLVQLKKDMKTPVGEPKTIARRRNPASMAHLQPTANNNAIEAPFITYHDGYYYLFASHDFCCKGLSSNYKTVVGRSKNVTGPYLDKEGKDMAATGGTLLVGESDKYSGVGHCSVYEFDGKWYIAAHAYDKSRNGASKLFLREIRWDDGWPVILDK</sequence>
<comment type="caution">
    <text evidence="7">The sequence shown here is derived from an EMBL/GenBank/DDBJ whole genome shotgun (WGS) entry which is preliminary data.</text>
</comment>
<dbReference type="InterPro" id="IPR050727">
    <property type="entry name" value="GH43_arabinanases"/>
</dbReference>
<proteinExistence type="inferred from homology"/>
<dbReference type="Proteomes" id="UP001565200">
    <property type="component" value="Unassembled WGS sequence"/>
</dbReference>
<dbReference type="EMBL" id="JBCLPP010000003">
    <property type="protein sequence ID" value="MEY8244313.1"/>
    <property type="molecule type" value="Genomic_DNA"/>
</dbReference>